<evidence type="ECO:0000313" key="2">
    <source>
        <dbReference type="Proteomes" id="UP000177334"/>
    </source>
</evidence>
<dbReference type="Pfam" id="PF05159">
    <property type="entry name" value="Capsule_synth"/>
    <property type="match status" value="1"/>
</dbReference>
<dbReference type="EMBL" id="MFIP01000020">
    <property type="protein sequence ID" value="OGF91882.1"/>
    <property type="molecule type" value="Genomic_DNA"/>
</dbReference>
<comment type="caution">
    <text evidence="1">The sequence shown here is derived from an EMBL/GenBank/DDBJ whole genome shotgun (WGS) entry which is preliminary data.</text>
</comment>
<dbReference type="GO" id="GO:0000271">
    <property type="term" value="P:polysaccharide biosynthetic process"/>
    <property type="evidence" value="ECO:0007669"/>
    <property type="project" value="InterPro"/>
</dbReference>
<proteinExistence type="predicted"/>
<dbReference type="GO" id="GO:0015774">
    <property type="term" value="P:polysaccharide transport"/>
    <property type="evidence" value="ECO:0007669"/>
    <property type="project" value="InterPro"/>
</dbReference>
<accession>A0A1F5XVF4</accession>
<dbReference type="Proteomes" id="UP000177334">
    <property type="component" value="Unassembled WGS sequence"/>
</dbReference>
<name>A0A1F5XVF4_9BACT</name>
<protein>
    <recommendedName>
        <fullName evidence="3">Capsule polysaccharide biosynthesis protein</fullName>
    </recommendedName>
</protein>
<dbReference type="InterPro" id="IPR007833">
    <property type="entry name" value="Capsule_polysaccharide_synth"/>
</dbReference>
<dbReference type="AlphaFoldDB" id="A0A1F5XVF4"/>
<organism evidence="1 2">
    <name type="scientific">Candidatus Giovannonibacteria bacterium RIFCSPLOWO2_12_FULL_43_26</name>
    <dbReference type="NCBI Taxonomy" id="1798363"/>
    <lineage>
        <taxon>Bacteria</taxon>
        <taxon>Candidatus Giovannoniibacteriota</taxon>
    </lineage>
</organism>
<reference evidence="1 2" key="1">
    <citation type="journal article" date="2016" name="Nat. Commun.">
        <title>Thousands of microbial genomes shed light on interconnected biogeochemical processes in an aquifer system.</title>
        <authorList>
            <person name="Anantharaman K."/>
            <person name="Brown C.T."/>
            <person name="Hug L.A."/>
            <person name="Sharon I."/>
            <person name="Castelle C.J."/>
            <person name="Probst A.J."/>
            <person name="Thomas B.C."/>
            <person name="Singh A."/>
            <person name="Wilkins M.J."/>
            <person name="Karaoz U."/>
            <person name="Brodie E.L."/>
            <person name="Williams K.H."/>
            <person name="Hubbard S.S."/>
            <person name="Banfield J.F."/>
        </authorList>
    </citation>
    <scope>NUCLEOTIDE SEQUENCE [LARGE SCALE GENOMIC DNA]</scope>
</reference>
<sequence>MFICFRNKLMKACFLLQRRFAYVGHAMAKILSEKYGVNEFCGYVSVRASFDFLKSQKDIKYSALLLDDEIHKKFKAEPLDYNYLKELEKRFGMPNLWPYIEMDRVVRRNQLLREYPYDTPPYTHEEMLKILQVKTKAIWKFLQKERPDVLILTVVADIATLFLLNAAKSMGVRVLFLKPARVGELHTLTEDFPNLSFAENVFAKLQSGAMSLPEEKRRAEKFLKEFREKPSPYSHQDTPDKKPVSKRRQFAFLAPAKFLISLRWTLKVFIDYAKNPHKDDLFVVKPWHYVWDRLKRKARVLIGFEDLYDEIDFRENYAFFPLQYEPEAGTSVFSKFYTDQLWLIQQIARSLPVDFKLYVKEHPAMYGYRSRRFYKELKKIPNLKLIRPTEWSFDLIKHSKLIATITGTSGWEGILLKKPIITFGDVFYNKLPMAKKCENINDLPYLIKERVENFHHDEKKLIDFLTAIYKESVDVDLIKIWEIEGGAHVEKNKQALTAYVDLIAEKLDLKPRN</sequence>
<evidence type="ECO:0000313" key="1">
    <source>
        <dbReference type="EMBL" id="OGF91882.1"/>
    </source>
</evidence>
<gene>
    <name evidence="1" type="ORF">A3H05_03595</name>
</gene>
<evidence type="ECO:0008006" key="3">
    <source>
        <dbReference type="Google" id="ProtNLM"/>
    </source>
</evidence>